<feature type="domain" description="PAS" evidence="5">
    <location>
        <begin position="147"/>
        <end position="221"/>
    </location>
</feature>
<dbReference type="PROSITE" id="PS50112">
    <property type="entry name" value="PAS"/>
    <property type="match status" value="1"/>
</dbReference>
<dbReference type="PANTHER" id="PTHR45138:SF9">
    <property type="entry name" value="DIGUANYLATE CYCLASE DGCM-RELATED"/>
    <property type="match status" value="1"/>
</dbReference>
<dbReference type="GO" id="GO:1902201">
    <property type="term" value="P:negative regulation of bacterial-type flagellum-dependent cell motility"/>
    <property type="evidence" value="ECO:0007669"/>
    <property type="project" value="TreeGrafter"/>
</dbReference>
<dbReference type="SMART" id="SM00267">
    <property type="entry name" value="GGDEF"/>
    <property type="match status" value="1"/>
</dbReference>
<evidence type="ECO:0000259" key="4">
    <source>
        <dbReference type="PROSITE" id="PS50110"/>
    </source>
</evidence>
<gene>
    <name evidence="7" type="ORF">N825_31635</name>
</gene>
<dbReference type="SUPFAM" id="SSF55073">
    <property type="entry name" value="Nucleotide cyclase"/>
    <property type="match status" value="1"/>
</dbReference>
<dbReference type="GO" id="GO:0000160">
    <property type="term" value="P:phosphorelay signal transduction system"/>
    <property type="evidence" value="ECO:0007669"/>
    <property type="project" value="InterPro"/>
</dbReference>
<proteinExistence type="predicted"/>
<dbReference type="SMART" id="SM00091">
    <property type="entry name" value="PAS"/>
    <property type="match status" value="1"/>
</dbReference>
<dbReference type="InterPro" id="IPR050469">
    <property type="entry name" value="Diguanylate_Cyclase"/>
</dbReference>
<dbReference type="SUPFAM" id="SSF55785">
    <property type="entry name" value="PYP-like sensor domain (PAS domain)"/>
    <property type="match status" value="1"/>
</dbReference>
<dbReference type="InterPro" id="IPR013767">
    <property type="entry name" value="PAS_fold"/>
</dbReference>
<feature type="modified residue" description="4-aspartylphosphate" evidence="3">
    <location>
        <position position="69"/>
    </location>
</feature>
<reference evidence="7 8" key="1">
    <citation type="submission" date="2013-08" db="EMBL/GenBank/DDBJ databases">
        <title>The genome sequence of Skermanella stibiiresistens.</title>
        <authorList>
            <person name="Zhu W."/>
            <person name="Wang G."/>
        </authorList>
    </citation>
    <scope>NUCLEOTIDE SEQUENCE [LARGE SCALE GENOMIC DNA]</scope>
    <source>
        <strain evidence="7 8">SB22</strain>
    </source>
</reference>
<feature type="domain" description="Response regulatory" evidence="4">
    <location>
        <begin position="18"/>
        <end position="134"/>
    </location>
</feature>
<dbReference type="Gene3D" id="3.30.450.20">
    <property type="entry name" value="PAS domain"/>
    <property type="match status" value="1"/>
</dbReference>
<dbReference type="CDD" id="cd00130">
    <property type="entry name" value="PAS"/>
    <property type="match status" value="1"/>
</dbReference>
<dbReference type="CDD" id="cd01949">
    <property type="entry name" value="GGDEF"/>
    <property type="match status" value="1"/>
</dbReference>
<dbReference type="InterPro" id="IPR043128">
    <property type="entry name" value="Rev_trsase/Diguanyl_cyclase"/>
</dbReference>
<dbReference type="Proteomes" id="UP000019486">
    <property type="component" value="Unassembled WGS sequence"/>
</dbReference>
<evidence type="ECO:0000256" key="2">
    <source>
        <dbReference type="ARBA" id="ARBA00034247"/>
    </source>
</evidence>
<feature type="domain" description="GGDEF" evidence="6">
    <location>
        <begin position="307"/>
        <end position="441"/>
    </location>
</feature>
<evidence type="ECO:0000259" key="6">
    <source>
        <dbReference type="PROSITE" id="PS50887"/>
    </source>
</evidence>
<dbReference type="FunFam" id="3.30.70.270:FF:000001">
    <property type="entry name" value="Diguanylate cyclase domain protein"/>
    <property type="match status" value="1"/>
</dbReference>
<organism evidence="7 8">
    <name type="scientific">Skermanella stibiiresistens SB22</name>
    <dbReference type="NCBI Taxonomy" id="1385369"/>
    <lineage>
        <taxon>Bacteria</taxon>
        <taxon>Pseudomonadati</taxon>
        <taxon>Pseudomonadota</taxon>
        <taxon>Alphaproteobacteria</taxon>
        <taxon>Rhodospirillales</taxon>
        <taxon>Azospirillaceae</taxon>
        <taxon>Skermanella</taxon>
    </lineage>
</organism>
<keyword evidence="3" id="KW-0597">Phosphoprotein</keyword>
<protein>
    <recommendedName>
        <fullName evidence="1">diguanylate cyclase</fullName>
        <ecNumber evidence="1">2.7.7.65</ecNumber>
    </recommendedName>
</protein>
<evidence type="ECO:0000313" key="8">
    <source>
        <dbReference type="Proteomes" id="UP000019486"/>
    </source>
</evidence>
<evidence type="ECO:0000313" key="7">
    <source>
        <dbReference type="EMBL" id="EWY41204.1"/>
    </source>
</evidence>
<dbReference type="SMART" id="SM00448">
    <property type="entry name" value="REC"/>
    <property type="match status" value="1"/>
</dbReference>
<dbReference type="GO" id="GO:0043709">
    <property type="term" value="P:cell adhesion involved in single-species biofilm formation"/>
    <property type="evidence" value="ECO:0007669"/>
    <property type="project" value="TreeGrafter"/>
</dbReference>
<dbReference type="InterPro" id="IPR011006">
    <property type="entry name" value="CheY-like_superfamily"/>
</dbReference>
<evidence type="ECO:0000256" key="3">
    <source>
        <dbReference type="PROSITE-ProRule" id="PRU00169"/>
    </source>
</evidence>
<dbReference type="GO" id="GO:0052621">
    <property type="term" value="F:diguanylate cyclase activity"/>
    <property type="evidence" value="ECO:0007669"/>
    <property type="project" value="UniProtKB-EC"/>
</dbReference>
<dbReference type="PROSITE" id="PS50110">
    <property type="entry name" value="RESPONSE_REGULATORY"/>
    <property type="match status" value="1"/>
</dbReference>
<comment type="caution">
    <text evidence="7">The sequence shown here is derived from an EMBL/GenBank/DDBJ whole genome shotgun (WGS) entry which is preliminary data.</text>
</comment>
<dbReference type="EMBL" id="AVFL01000005">
    <property type="protein sequence ID" value="EWY41204.1"/>
    <property type="molecule type" value="Genomic_DNA"/>
</dbReference>
<name>W9H599_9PROT</name>
<accession>W9H599</accession>
<dbReference type="AlphaFoldDB" id="W9H599"/>
<sequence>MTGHFKMPTPAQPIPIINVLLVEDQPGDADLVTRALRSRRGRFKVASVDRLAAALPVLEAGTVDVILLDLTLPDSQGFATITAIRDAAPTVPLIVLTGLSDNELAMAAVQAGAQDFLVKGEFEDAMIERAIRHAIARGHLEERLRRSEARLKNVLDLAHDAVVSVDADQRIVLFNPAAERMFGYQSDEILGEPMSVLIPDRLRSVHTDHFNGFLRHAVVSRDMADRPEVNGRHRDGTGFPIEVSLSRSEGPDGPIVTAMIRGITERKRAEARLVLLATTDPLTGIANRRHLLDLAERELARLWRYGTPFSLIMMDVDHFKRINDTHGHAMGDEALRRLAAVCAETLRQSDLLGRMGGEEFAILLPEAGEVEAMAVAERVRLRASRLRVASGDGAELRLTVSLGIAECRRDDLRIEQPLARADLALYQAKASGRDRVVPASAVAPA</sequence>
<dbReference type="Pfam" id="PF00072">
    <property type="entry name" value="Response_reg"/>
    <property type="match status" value="1"/>
</dbReference>
<dbReference type="SUPFAM" id="SSF52172">
    <property type="entry name" value="CheY-like"/>
    <property type="match status" value="1"/>
</dbReference>
<dbReference type="NCBIfam" id="TIGR00254">
    <property type="entry name" value="GGDEF"/>
    <property type="match status" value="1"/>
</dbReference>
<dbReference type="Gene3D" id="3.30.70.270">
    <property type="match status" value="1"/>
</dbReference>
<dbReference type="Pfam" id="PF00989">
    <property type="entry name" value="PAS"/>
    <property type="match status" value="1"/>
</dbReference>
<dbReference type="NCBIfam" id="TIGR00229">
    <property type="entry name" value="sensory_box"/>
    <property type="match status" value="1"/>
</dbReference>
<dbReference type="Gene3D" id="3.40.50.2300">
    <property type="match status" value="1"/>
</dbReference>
<keyword evidence="8" id="KW-1185">Reference proteome</keyword>
<comment type="catalytic activity">
    <reaction evidence="2">
        <text>2 GTP = 3',3'-c-di-GMP + 2 diphosphate</text>
        <dbReference type="Rhea" id="RHEA:24898"/>
        <dbReference type="ChEBI" id="CHEBI:33019"/>
        <dbReference type="ChEBI" id="CHEBI:37565"/>
        <dbReference type="ChEBI" id="CHEBI:58805"/>
        <dbReference type="EC" id="2.7.7.65"/>
    </reaction>
</comment>
<dbReference type="PROSITE" id="PS50887">
    <property type="entry name" value="GGDEF"/>
    <property type="match status" value="1"/>
</dbReference>
<dbReference type="CDD" id="cd00156">
    <property type="entry name" value="REC"/>
    <property type="match status" value="1"/>
</dbReference>
<dbReference type="InterPro" id="IPR000014">
    <property type="entry name" value="PAS"/>
</dbReference>
<dbReference type="InterPro" id="IPR029787">
    <property type="entry name" value="Nucleotide_cyclase"/>
</dbReference>
<dbReference type="EC" id="2.7.7.65" evidence="1"/>
<evidence type="ECO:0000259" key="5">
    <source>
        <dbReference type="PROSITE" id="PS50112"/>
    </source>
</evidence>
<evidence type="ECO:0000256" key="1">
    <source>
        <dbReference type="ARBA" id="ARBA00012528"/>
    </source>
</evidence>
<dbReference type="GO" id="GO:0006355">
    <property type="term" value="P:regulation of DNA-templated transcription"/>
    <property type="evidence" value="ECO:0007669"/>
    <property type="project" value="InterPro"/>
</dbReference>
<dbReference type="STRING" id="1385369.N825_31635"/>
<dbReference type="InterPro" id="IPR001789">
    <property type="entry name" value="Sig_transdc_resp-reg_receiver"/>
</dbReference>
<dbReference type="Pfam" id="PF00990">
    <property type="entry name" value="GGDEF"/>
    <property type="match status" value="1"/>
</dbReference>
<dbReference type="InterPro" id="IPR035965">
    <property type="entry name" value="PAS-like_dom_sf"/>
</dbReference>
<dbReference type="InterPro" id="IPR000160">
    <property type="entry name" value="GGDEF_dom"/>
</dbReference>
<dbReference type="PANTHER" id="PTHR45138">
    <property type="entry name" value="REGULATORY COMPONENTS OF SENSORY TRANSDUCTION SYSTEM"/>
    <property type="match status" value="1"/>
</dbReference>
<dbReference type="GO" id="GO:0005886">
    <property type="term" value="C:plasma membrane"/>
    <property type="evidence" value="ECO:0007669"/>
    <property type="project" value="TreeGrafter"/>
</dbReference>